<feature type="domain" description="NmrA-like" evidence="1">
    <location>
        <begin position="20"/>
        <end position="170"/>
    </location>
</feature>
<evidence type="ECO:0000259" key="1">
    <source>
        <dbReference type="Pfam" id="PF05368"/>
    </source>
</evidence>
<gene>
    <name evidence="2" type="ORF">Ato02nite_071460</name>
</gene>
<dbReference type="RefSeq" id="WP_213011080.1">
    <property type="nucleotide sequence ID" value="NZ_BOQN01000092.1"/>
</dbReference>
<evidence type="ECO:0000313" key="3">
    <source>
        <dbReference type="Proteomes" id="UP000677082"/>
    </source>
</evidence>
<protein>
    <submittedName>
        <fullName evidence="2">Nucleotide-diphosphate-sugar epimerase</fullName>
    </submittedName>
</protein>
<dbReference type="SUPFAM" id="SSF51735">
    <property type="entry name" value="NAD(P)-binding Rossmann-fold domains"/>
    <property type="match status" value="1"/>
</dbReference>
<dbReference type="AlphaFoldDB" id="A0A919TH78"/>
<organism evidence="2 3">
    <name type="scientific">Paractinoplanes toevensis</name>
    <dbReference type="NCBI Taxonomy" id="571911"/>
    <lineage>
        <taxon>Bacteria</taxon>
        <taxon>Bacillati</taxon>
        <taxon>Actinomycetota</taxon>
        <taxon>Actinomycetes</taxon>
        <taxon>Micromonosporales</taxon>
        <taxon>Micromonosporaceae</taxon>
        <taxon>Paractinoplanes</taxon>
    </lineage>
</organism>
<comment type="caution">
    <text evidence="2">The sequence shown here is derived from an EMBL/GenBank/DDBJ whole genome shotgun (WGS) entry which is preliminary data.</text>
</comment>
<reference evidence="2 3" key="1">
    <citation type="submission" date="2021-03" db="EMBL/GenBank/DDBJ databases">
        <title>Whole genome shotgun sequence of Actinoplanes toevensis NBRC 105298.</title>
        <authorList>
            <person name="Komaki H."/>
            <person name="Tamura T."/>
        </authorList>
    </citation>
    <scope>NUCLEOTIDE SEQUENCE [LARGE SCALE GENOMIC DNA]</scope>
    <source>
        <strain evidence="2 3">NBRC 105298</strain>
    </source>
</reference>
<dbReference type="Proteomes" id="UP000677082">
    <property type="component" value="Unassembled WGS sequence"/>
</dbReference>
<dbReference type="InterPro" id="IPR008030">
    <property type="entry name" value="NmrA-like"/>
</dbReference>
<dbReference type="InterPro" id="IPR036291">
    <property type="entry name" value="NAD(P)-bd_dom_sf"/>
</dbReference>
<name>A0A919TH78_9ACTN</name>
<dbReference type="Gene3D" id="3.40.50.720">
    <property type="entry name" value="NAD(P)-binding Rossmann-like Domain"/>
    <property type="match status" value="1"/>
</dbReference>
<dbReference type="PANTHER" id="PTHR43162">
    <property type="match status" value="1"/>
</dbReference>
<dbReference type="EMBL" id="BOQN01000092">
    <property type="protein sequence ID" value="GIM95353.1"/>
    <property type="molecule type" value="Genomic_DNA"/>
</dbReference>
<evidence type="ECO:0000313" key="2">
    <source>
        <dbReference type="EMBL" id="GIM95353.1"/>
    </source>
</evidence>
<sequence>MTRILVTAATGHVGADVVRALQSRNVEVVPGDFDDPASLRHALAGVDRVYLSAADGPAKVARECAVIDAAAEAGVGRIVKLSAMHADPASALPVFRWHGEIEAHLRRSEVPAVILRPAFFMTNLLMVAPSVARTGVLHAPTAGRRVAMIDPRDVAAVAAAVLLGDGHEDRTYALTGPAAITFAEVAAALGVDFADLTEEEARPRFTGAGRPDWLGTHLAGVFGVIRAGGFERTTGHVAEITGRPARDIVTFARDHAAAFTPADKLRSHGGELFRAGR</sequence>
<dbReference type="Gene3D" id="3.90.25.10">
    <property type="entry name" value="UDP-galactose 4-epimerase, domain 1"/>
    <property type="match status" value="1"/>
</dbReference>
<keyword evidence="3" id="KW-1185">Reference proteome</keyword>
<dbReference type="Pfam" id="PF05368">
    <property type="entry name" value="NmrA"/>
    <property type="match status" value="1"/>
</dbReference>
<accession>A0A919TH78</accession>
<dbReference type="PANTHER" id="PTHR43162:SF1">
    <property type="entry name" value="PRESTALK A DIFFERENTIATION PROTEIN A"/>
    <property type="match status" value="1"/>
</dbReference>
<dbReference type="InterPro" id="IPR051604">
    <property type="entry name" value="Ergot_Alk_Oxidoreductase"/>
</dbReference>
<proteinExistence type="predicted"/>